<evidence type="ECO:0000256" key="5">
    <source>
        <dbReference type="ARBA" id="ARBA00023125"/>
    </source>
</evidence>
<evidence type="ECO:0000256" key="1">
    <source>
        <dbReference type="ARBA" id="ARBA00013860"/>
    </source>
</evidence>
<reference evidence="10 12" key="1">
    <citation type="submission" date="2021-11" db="EMBL/GenBank/DDBJ databases">
        <title>Description of Mycoplasma bradburyaesp. nov.from sea birds: a tribute to a great mycoplasmologist.</title>
        <authorList>
            <person name="Ramirez A.S."/>
            <person name="Poveda C."/>
            <person name="Suarez-Perez A."/>
            <person name="Rosales R.S."/>
            <person name="Dijkman R."/>
            <person name="Feberwee A."/>
            <person name="Spergser J."/>
            <person name="Szostak M.P."/>
            <person name="Ressel L."/>
            <person name="Calabuig P."/>
            <person name="Catania S."/>
            <person name="Gobbo F."/>
            <person name="Timofte D."/>
            <person name="Poveda J.B."/>
        </authorList>
    </citation>
    <scope>NUCLEOTIDE SEQUENCE</scope>
    <source>
        <strain evidence="9 12">T158</strain>
        <strain evidence="10">T264</strain>
    </source>
</reference>
<comment type="caution">
    <text evidence="10">The sequence shown here is derived from an EMBL/GenBank/DDBJ whole genome shotgun (WGS) entry which is preliminary data.</text>
</comment>
<dbReference type="PANTHER" id="PTHR34701:SF1">
    <property type="entry name" value="TRANSCRIPTIONAL REGULATOR MRAZ"/>
    <property type="match status" value="1"/>
</dbReference>
<evidence type="ECO:0000313" key="10">
    <source>
        <dbReference type="EMBL" id="MDC4183381.1"/>
    </source>
</evidence>
<dbReference type="RefSeq" id="WP_255034972.1">
    <property type="nucleotide sequence ID" value="NZ_CP101414.1"/>
</dbReference>
<feature type="domain" description="SpoVT-AbrB" evidence="8">
    <location>
        <begin position="5"/>
        <end position="47"/>
    </location>
</feature>
<dbReference type="AlphaFoldDB" id="A0AAW6HQ50"/>
<sequence length="143" mass="16544">MFIGNYQHNIDPKGRLSVPAKIRNLIKESVVLSRGLDGCLELRTPEEFENYANKFLSKSNNKQQNRNYKRLLFANSLTIEIDSANRVLIPANFKKMANLEKEVVIIGMGDHVEIWDKKAYDEFNEANFDNFNELAESMEDDNQ</sequence>
<comment type="subcellular location">
    <subcellularLocation>
        <location evidence="7">Cytoplasm</location>
        <location evidence="7">Nucleoid</location>
    </subcellularLocation>
</comment>
<evidence type="ECO:0000256" key="6">
    <source>
        <dbReference type="ARBA" id="ARBA00023163"/>
    </source>
</evidence>
<keyword evidence="12" id="KW-1185">Reference proteome</keyword>
<dbReference type="EMBL" id="JAJHZM010000011">
    <property type="protein sequence ID" value="MDC4182007.1"/>
    <property type="molecule type" value="Genomic_DNA"/>
</dbReference>
<dbReference type="SUPFAM" id="SSF89447">
    <property type="entry name" value="AbrB/MazE/MraZ-like"/>
    <property type="match status" value="1"/>
</dbReference>
<keyword evidence="3" id="KW-0677">Repeat</keyword>
<keyword evidence="5 7" id="KW-0238">DNA-binding</keyword>
<dbReference type="PROSITE" id="PS51740">
    <property type="entry name" value="SPOVT_ABRB"/>
    <property type="match status" value="2"/>
</dbReference>
<dbReference type="Pfam" id="PF02381">
    <property type="entry name" value="MraZ"/>
    <property type="match status" value="2"/>
</dbReference>
<accession>A0AAW6HQ50</accession>
<gene>
    <name evidence="7 10" type="primary">mraZ</name>
    <name evidence="9" type="ORF">LNO68_02265</name>
    <name evidence="10" type="ORF">LNO71_01835</name>
</gene>
<evidence type="ECO:0000313" key="12">
    <source>
        <dbReference type="Proteomes" id="UP001220940"/>
    </source>
</evidence>
<dbReference type="PANTHER" id="PTHR34701">
    <property type="entry name" value="TRANSCRIPTIONAL REGULATOR MRAZ"/>
    <property type="match status" value="1"/>
</dbReference>
<evidence type="ECO:0000313" key="9">
    <source>
        <dbReference type="EMBL" id="MDC4182007.1"/>
    </source>
</evidence>
<dbReference type="InterPro" id="IPR037914">
    <property type="entry name" value="SpoVT-AbrB_sf"/>
</dbReference>
<dbReference type="Proteomes" id="UP001216384">
    <property type="component" value="Unassembled WGS sequence"/>
</dbReference>
<dbReference type="CDD" id="cd16321">
    <property type="entry name" value="MraZ_C"/>
    <property type="match status" value="1"/>
</dbReference>
<dbReference type="InterPro" id="IPR007159">
    <property type="entry name" value="SpoVT-AbrB_dom"/>
</dbReference>
<evidence type="ECO:0000256" key="4">
    <source>
        <dbReference type="ARBA" id="ARBA00023015"/>
    </source>
</evidence>
<dbReference type="GO" id="GO:2000143">
    <property type="term" value="P:negative regulation of DNA-templated transcription initiation"/>
    <property type="evidence" value="ECO:0007669"/>
    <property type="project" value="TreeGrafter"/>
</dbReference>
<dbReference type="Gene3D" id="3.40.1550.20">
    <property type="entry name" value="Transcriptional regulator MraZ domain"/>
    <property type="match status" value="1"/>
</dbReference>
<dbReference type="InterPro" id="IPR020603">
    <property type="entry name" value="MraZ_dom"/>
</dbReference>
<feature type="domain" description="SpoVT-AbrB" evidence="8">
    <location>
        <begin position="76"/>
        <end position="119"/>
    </location>
</feature>
<protein>
    <recommendedName>
        <fullName evidence="1 7">Transcriptional regulator MraZ</fullName>
    </recommendedName>
</protein>
<keyword evidence="4 7" id="KW-0805">Transcription regulation</keyword>
<dbReference type="GO" id="GO:0009295">
    <property type="term" value="C:nucleoid"/>
    <property type="evidence" value="ECO:0007669"/>
    <property type="project" value="UniProtKB-SubCell"/>
</dbReference>
<dbReference type="GO" id="GO:0000976">
    <property type="term" value="F:transcription cis-regulatory region binding"/>
    <property type="evidence" value="ECO:0007669"/>
    <property type="project" value="TreeGrafter"/>
</dbReference>
<organism evidence="10 11">
    <name type="scientific">Mycoplasma bradburyae</name>
    <dbReference type="NCBI Taxonomy" id="2963128"/>
    <lineage>
        <taxon>Bacteria</taxon>
        <taxon>Bacillati</taxon>
        <taxon>Mycoplasmatota</taxon>
        <taxon>Mollicutes</taxon>
        <taxon>Mycoplasmataceae</taxon>
        <taxon>Mycoplasma</taxon>
    </lineage>
</organism>
<name>A0AAW6HQ50_9MOLU</name>
<evidence type="ECO:0000259" key="8">
    <source>
        <dbReference type="PROSITE" id="PS51740"/>
    </source>
</evidence>
<comment type="subunit">
    <text evidence="7">Forms oligomers.</text>
</comment>
<dbReference type="CDD" id="cd16320">
    <property type="entry name" value="MraZ_N"/>
    <property type="match status" value="1"/>
</dbReference>
<evidence type="ECO:0000256" key="7">
    <source>
        <dbReference type="HAMAP-Rule" id="MF_01008"/>
    </source>
</evidence>
<dbReference type="EMBL" id="JAJHZP010000013">
    <property type="protein sequence ID" value="MDC4183381.1"/>
    <property type="molecule type" value="Genomic_DNA"/>
</dbReference>
<dbReference type="InterPro" id="IPR035644">
    <property type="entry name" value="MraZ_C"/>
</dbReference>
<evidence type="ECO:0000256" key="2">
    <source>
        <dbReference type="ARBA" id="ARBA00022490"/>
    </source>
</evidence>
<keyword evidence="2 7" id="KW-0963">Cytoplasm</keyword>
<dbReference type="NCBIfam" id="TIGR00242">
    <property type="entry name" value="division/cell wall cluster transcriptional repressor MraZ"/>
    <property type="match status" value="1"/>
</dbReference>
<keyword evidence="6 7" id="KW-0804">Transcription</keyword>
<comment type="similarity">
    <text evidence="7">Belongs to the MraZ family.</text>
</comment>
<dbReference type="GO" id="GO:0005737">
    <property type="term" value="C:cytoplasm"/>
    <property type="evidence" value="ECO:0007669"/>
    <property type="project" value="UniProtKB-UniRule"/>
</dbReference>
<proteinExistence type="inferred from homology"/>
<evidence type="ECO:0000256" key="3">
    <source>
        <dbReference type="ARBA" id="ARBA00022737"/>
    </source>
</evidence>
<evidence type="ECO:0000313" key="11">
    <source>
        <dbReference type="Proteomes" id="UP001216384"/>
    </source>
</evidence>
<dbReference type="InterPro" id="IPR038619">
    <property type="entry name" value="MraZ_sf"/>
</dbReference>
<dbReference type="GO" id="GO:0003700">
    <property type="term" value="F:DNA-binding transcription factor activity"/>
    <property type="evidence" value="ECO:0007669"/>
    <property type="project" value="UniProtKB-UniRule"/>
</dbReference>
<dbReference type="HAMAP" id="MF_01008">
    <property type="entry name" value="MraZ"/>
    <property type="match status" value="1"/>
</dbReference>
<dbReference type="Proteomes" id="UP001220940">
    <property type="component" value="Unassembled WGS sequence"/>
</dbReference>
<dbReference type="InterPro" id="IPR003444">
    <property type="entry name" value="MraZ"/>
</dbReference>
<dbReference type="InterPro" id="IPR035642">
    <property type="entry name" value="MraZ_N"/>
</dbReference>